<feature type="region of interest" description="Disordered" evidence="1">
    <location>
        <begin position="1"/>
        <end position="28"/>
    </location>
</feature>
<feature type="compositionally biased region" description="Low complexity" evidence="1">
    <location>
        <begin position="1"/>
        <end position="15"/>
    </location>
</feature>
<feature type="region of interest" description="Disordered" evidence="1">
    <location>
        <begin position="42"/>
        <end position="68"/>
    </location>
</feature>
<evidence type="ECO:0008006" key="4">
    <source>
        <dbReference type="Google" id="ProtNLM"/>
    </source>
</evidence>
<dbReference type="EMBL" id="BAAARA010000004">
    <property type="protein sequence ID" value="GAA2341982.1"/>
    <property type="molecule type" value="Genomic_DNA"/>
</dbReference>
<name>A0ABN3G1U7_9PSEU</name>
<proteinExistence type="predicted"/>
<evidence type="ECO:0000313" key="2">
    <source>
        <dbReference type="EMBL" id="GAA2341982.1"/>
    </source>
</evidence>
<dbReference type="Proteomes" id="UP001501218">
    <property type="component" value="Unassembled WGS sequence"/>
</dbReference>
<comment type="caution">
    <text evidence="2">The sequence shown here is derived from an EMBL/GenBank/DDBJ whole genome shotgun (WGS) entry which is preliminary data.</text>
</comment>
<evidence type="ECO:0000256" key="1">
    <source>
        <dbReference type="SAM" id="MobiDB-lite"/>
    </source>
</evidence>
<sequence length="102" mass="11233">MRAAATALLPLAPQARRGEPLDQSPAVFGDLHRVNRESREVIRTSSLDHAGRHRVESGMRGPTDVSPVACPLPSTWGIALRDFDIQEHMPRSERTNAVSTPR</sequence>
<organism evidence="2 3">
    <name type="scientific">Saccharopolyspora halophila</name>
    <dbReference type="NCBI Taxonomy" id="405551"/>
    <lineage>
        <taxon>Bacteria</taxon>
        <taxon>Bacillati</taxon>
        <taxon>Actinomycetota</taxon>
        <taxon>Actinomycetes</taxon>
        <taxon>Pseudonocardiales</taxon>
        <taxon>Pseudonocardiaceae</taxon>
        <taxon>Saccharopolyspora</taxon>
    </lineage>
</organism>
<accession>A0ABN3G1U7</accession>
<gene>
    <name evidence="2" type="ORF">GCM10009854_18160</name>
</gene>
<protein>
    <recommendedName>
        <fullName evidence="4">Secreted protein</fullName>
    </recommendedName>
</protein>
<reference evidence="2 3" key="1">
    <citation type="journal article" date="2019" name="Int. J. Syst. Evol. Microbiol.">
        <title>The Global Catalogue of Microorganisms (GCM) 10K type strain sequencing project: providing services to taxonomists for standard genome sequencing and annotation.</title>
        <authorList>
            <consortium name="The Broad Institute Genomics Platform"/>
            <consortium name="The Broad Institute Genome Sequencing Center for Infectious Disease"/>
            <person name="Wu L."/>
            <person name="Ma J."/>
        </authorList>
    </citation>
    <scope>NUCLEOTIDE SEQUENCE [LARGE SCALE GENOMIC DNA]</scope>
    <source>
        <strain evidence="2 3">JCM 16221</strain>
    </source>
</reference>
<dbReference type="RefSeq" id="WP_344128747.1">
    <property type="nucleotide sequence ID" value="NZ_BAAARA010000004.1"/>
</dbReference>
<keyword evidence="3" id="KW-1185">Reference proteome</keyword>
<evidence type="ECO:0000313" key="3">
    <source>
        <dbReference type="Proteomes" id="UP001501218"/>
    </source>
</evidence>